<dbReference type="InterPro" id="IPR000847">
    <property type="entry name" value="LysR_HTH_N"/>
</dbReference>
<dbReference type="SUPFAM" id="SSF53850">
    <property type="entry name" value="Periplasmic binding protein-like II"/>
    <property type="match status" value="1"/>
</dbReference>
<evidence type="ECO:0000313" key="7">
    <source>
        <dbReference type="Proteomes" id="UP000576393"/>
    </source>
</evidence>
<sequence length="321" mass="35381">MELFHLRYFVAVAEQLSFSGAARRLHMAASPLSRRVRDLEHELGAALFERDSHHVRLTEAGATLLPIARDILARADDIPWRLSRVSAGGRDVVLVGVPPGLHESLREGLRTLERRLAGWYDLRRWPGGSEDLARAVARGELTAAFVRLPVRGPEAAALEVLEVLTEPLGAVLPAAEFGSRTSVSLAELRDHAYVVAAPGLAPAYFDRLDRELSEAGIKQRIRLKTGDYTGTGEIVAQGSAFSVSILGERTAMRRYRHEDTVLLPFSDFDPSLVTGLVWRADRYAADPALRRLVARAKEMTGLGEPFRSRRVIRFPKAPPAA</sequence>
<dbReference type="GO" id="GO:0003700">
    <property type="term" value="F:DNA-binding transcription factor activity"/>
    <property type="evidence" value="ECO:0007669"/>
    <property type="project" value="InterPro"/>
</dbReference>
<feature type="domain" description="HTH lysR-type" evidence="5">
    <location>
        <begin position="1"/>
        <end position="58"/>
    </location>
</feature>
<reference evidence="6 7" key="1">
    <citation type="submission" date="2020-07" db="EMBL/GenBank/DDBJ databases">
        <title>Sequencing the genomes of 1000 actinobacteria strains.</title>
        <authorList>
            <person name="Klenk H.-P."/>
        </authorList>
    </citation>
    <scope>NUCLEOTIDE SEQUENCE [LARGE SCALE GENOMIC DNA]</scope>
    <source>
        <strain evidence="6 7">DSM 45763</strain>
    </source>
</reference>
<dbReference type="EMBL" id="JACCCO010000003">
    <property type="protein sequence ID" value="NYF44327.1"/>
    <property type="molecule type" value="Genomic_DNA"/>
</dbReference>
<gene>
    <name evidence="6" type="ORF">HDA43_006554</name>
</gene>
<comment type="caution">
    <text evidence="6">The sequence shown here is derived from an EMBL/GenBank/DDBJ whole genome shotgun (WGS) entry which is preliminary data.</text>
</comment>
<dbReference type="Pfam" id="PF00126">
    <property type="entry name" value="HTH_1"/>
    <property type="match status" value="1"/>
</dbReference>
<dbReference type="PRINTS" id="PR00039">
    <property type="entry name" value="HTHLYSR"/>
</dbReference>
<organism evidence="6 7">
    <name type="scientific">Streptosporangium sandarakinum</name>
    <dbReference type="NCBI Taxonomy" id="1260955"/>
    <lineage>
        <taxon>Bacteria</taxon>
        <taxon>Bacillati</taxon>
        <taxon>Actinomycetota</taxon>
        <taxon>Actinomycetes</taxon>
        <taxon>Streptosporangiales</taxon>
        <taxon>Streptosporangiaceae</taxon>
        <taxon>Streptosporangium</taxon>
    </lineage>
</organism>
<dbReference type="FunFam" id="1.10.10.10:FF:000001">
    <property type="entry name" value="LysR family transcriptional regulator"/>
    <property type="match status" value="1"/>
</dbReference>
<accession>A0A852V3C8</accession>
<proteinExistence type="inferred from homology"/>
<name>A0A852V3C8_9ACTN</name>
<dbReference type="PANTHER" id="PTHR30346:SF0">
    <property type="entry name" value="HCA OPERON TRANSCRIPTIONAL ACTIVATOR HCAR"/>
    <property type="match status" value="1"/>
</dbReference>
<dbReference type="InterPro" id="IPR036388">
    <property type="entry name" value="WH-like_DNA-bd_sf"/>
</dbReference>
<dbReference type="PROSITE" id="PS50931">
    <property type="entry name" value="HTH_LYSR"/>
    <property type="match status" value="1"/>
</dbReference>
<dbReference type="InterPro" id="IPR036390">
    <property type="entry name" value="WH_DNA-bd_sf"/>
</dbReference>
<keyword evidence="3 6" id="KW-0238">DNA-binding</keyword>
<protein>
    <submittedName>
        <fullName evidence="6">DNA-binding transcriptional LysR family regulator</fullName>
    </submittedName>
</protein>
<dbReference type="AlphaFoldDB" id="A0A852V3C8"/>
<keyword evidence="2" id="KW-0805">Transcription regulation</keyword>
<comment type="similarity">
    <text evidence="1">Belongs to the LysR transcriptional regulatory family.</text>
</comment>
<keyword evidence="7" id="KW-1185">Reference proteome</keyword>
<keyword evidence="4" id="KW-0804">Transcription</keyword>
<dbReference type="GO" id="GO:0003677">
    <property type="term" value="F:DNA binding"/>
    <property type="evidence" value="ECO:0007669"/>
    <property type="project" value="UniProtKB-KW"/>
</dbReference>
<dbReference type="Proteomes" id="UP000576393">
    <property type="component" value="Unassembled WGS sequence"/>
</dbReference>
<evidence type="ECO:0000313" key="6">
    <source>
        <dbReference type="EMBL" id="NYF44327.1"/>
    </source>
</evidence>
<dbReference type="Gene3D" id="3.40.190.290">
    <property type="match status" value="1"/>
</dbReference>
<evidence type="ECO:0000256" key="2">
    <source>
        <dbReference type="ARBA" id="ARBA00023015"/>
    </source>
</evidence>
<dbReference type="RefSeq" id="WP_179828355.1">
    <property type="nucleotide sequence ID" value="NZ_JACCCO010000003.1"/>
</dbReference>
<dbReference type="Pfam" id="PF03466">
    <property type="entry name" value="LysR_substrate"/>
    <property type="match status" value="1"/>
</dbReference>
<evidence type="ECO:0000256" key="4">
    <source>
        <dbReference type="ARBA" id="ARBA00023163"/>
    </source>
</evidence>
<evidence type="ECO:0000256" key="3">
    <source>
        <dbReference type="ARBA" id="ARBA00023125"/>
    </source>
</evidence>
<dbReference type="GO" id="GO:0032993">
    <property type="term" value="C:protein-DNA complex"/>
    <property type="evidence" value="ECO:0007669"/>
    <property type="project" value="TreeGrafter"/>
</dbReference>
<dbReference type="SUPFAM" id="SSF46785">
    <property type="entry name" value="Winged helix' DNA-binding domain"/>
    <property type="match status" value="1"/>
</dbReference>
<evidence type="ECO:0000256" key="1">
    <source>
        <dbReference type="ARBA" id="ARBA00009437"/>
    </source>
</evidence>
<dbReference type="InterPro" id="IPR005119">
    <property type="entry name" value="LysR_subst-bd"/>
</dbReference>
<evidence type="ECO:0000259" key="5">
    <source>
        <dbReference type="PROSITE" id="PS50931"/>
    </source>
</evidence>
<dbReference type="PANTHER" id="PTHR30346">
    <property type="entry name" value="TRANSCRIPTIONAL DUAL REGULATOR HCAR-RELATED"/>
    <property type="match status" value="1"/>
</dbReference>
<dbReference type="Gene3D" id="1.10.10.10">
    <property type="entry name" value="Winged helix-like DNA-binding domain superfamily/Winged helix DNA-binding domain"/>
    <property type="match status" value="1"/>
</dbReference>